<keyword evidence="1" id="KW-0175">Coiled coil</keyword>
<dbReference type="Proteomes" id="UP000027997">
    <property type="component" value="Unassembled WGS sequence"/>
</dbReference>
<dbReference type="STRING" id="305900.GV64_02295"/>
<organism evidence="3 4">
    <name type="scientific">Endozoicomonas elysicola</name>
    <dbReference type="NCBI Taxonomy" id="305900"/>
    <lineage>
        <taxon>Bacteria</taxon>
        <taxon>Pseudomonadati</taxon>
        <taxon>Pseudomonadota</taxon>
        <taxon>Gammaproteobacteria</taxon>
        <taxon>Oceanospirillales</taxon>
        <taxon>Endozoicomonadaceae</taxon>
        <taxon>Endozoicomonas</taxon>
    </lineage>
</organism>
<reference evidence="3 4" key="1">
    <citation type="submission" date="2014-06" db="EMBL/GenBank/DDBJ databases">
        <title>Whole Genome Sequences of Three Symbiotic Endozoicomonas Bacteria.</title>
        <authorList>
            <person name="Neave M.J."/>
            <person name="Apprill A."/>
            <person name="Voolstra C.R."/>
        </authorList>
    </citation>
    <scope>NUCLEOTIDE SEQUENCE [LARGE SCALE GENOMIC DNA]</scope>
    <source>
        <strain evidence="3 4">DSM 22380</strain>
    </source>
</reference>
<evidence type="ECO:0000256" key="1">
    <source>
        <dbReference type="SAM" id="Coils"/>
    </source>
</evidence>
<dbReference type="AlphaFoldDB" id="A0A081K6F0"/>
<dbReference type="eggNOG" id="COG2433">
    <property type="taxonomic scope" value="Bacteria"/>
</dbReference>
<dbReference type="RefSeq" id="WP_020582130.1">
    <property type="nucleotide sequence ID" value="NZ_JOJP01000001.1"/>
</dbReference>
<feature type="signal peptide" evidence="2">
    <location>
        <begin position="1"/>
        <end position="23"/>
    </location>
</feature>
<gene>
    <name evidence="3" type="ORF">GV64_02295</name>
</gene>
<evidence type="ECO:0000313" key="4">
    <source>
        <dbReference type="Proteomes" id="UP000027997"/>
    </source>
</evidence>
<keyword evidence="2" id="KW-0732">Signal</keyword>
<proteinExistence type="predicted"/>
<keyword evidence="4" id="KW-1185">Reference proteome</keyword>
<accession>A0A081K6F0</accession>
<evidence type="ECO:0008006" key="5">
    <source>
        <dbReference type="Google" id="ProtNLM"/>
    </source>
</evidence>
<comment type="caution">
    <text evidence="3">The sequence shown here is derived from an EMBL/GenBank/DDBJ whole genome shotgun (WGS) entry which is preliminary data.</text>
</comment>
<dbReference type="EMBL" id="JOJP01000001">
    <property type="protein sequence ID" value="KEI69726.1"/>
    <property type="molecule type" value="Genomic_DNA"/>
</dbReference>
<sequence>MRLKQPFILFLTGMLSATGADQAAAQSLYKYKNHEGTTVISSNMPSEFVRLGYSILDRNGRVVETIPPVMTSDQKSQLADLQSLRAEQERQTELDQELLFLYGTPDEIDGAKNRKLSEFDQKIREMQNLEVIMAKNIDDKRLQIKKAGEKAPEYLYEELDNLKDQKQTYKDRAASYNREKSLLEKQYTASAERLKKLLKQKNLKDIEVVSREQLIGQWRIREDIAMDWNLDASGSFDSFFQQLGTHASEKSFGTWQLSNNRIILLINRKQQKDAIGDEESRRVSQEKQIQVLKATDSELQLLMDGKAINLFRS</sequence>
<name>A0A081K6F0_9GAMM</name>
<protein>
    <recommendedName>
        <fullName evidence="5">DUF4124 domain-containing protein</fullName>
    </recommendedName>
</protein>
<evidence type="ECO:0000256" key="2">
    <source>
        <dbReference type="SAM" id="SignalP"/>
    </source>
</evidence>
<feature type="chain" id="PRO_5001758755" description="DUF4124 domain-containing protein" evidence="2">
    <location>
        <begin position="24"/>
        <end position="313"/>
    </location>
</feature>
<evidence type="ECO:0000313" key="3">
    <source>
        <dbReference type="EMBL" id="KEI69726.1"/>
    </source>
</evidence>
<feature type="coiled-coil region" evidence="1">
    <location>
        <begin position="159"/>
        <end position="186"/>
    </location>
</feature>